<evidence type="ECO:0000313" key="5">
    <source>
        <dbReference type="Proteomes" id="UP000242188"/>
    </source>
</evidence>
<keyword evidence="2" id="KW-0472">Membrane</keyword>
<evidence type="ECO:0000256" key="2">
    <source>
        <dbReference type="SAM" id="Phobius"/>
    </source>
</evidence>
<organism evidence="4 5">
    <name type="scientific">Mizuhopecten yessoensis</name>
    <name type="common">Japanese scallop</name>
    <name type="synonym">Patinopecten yessoensis</name>
    <dbReference type="NCBI Taxonomy" id="6573"/>
    <lineage>
        <taxon>Eukaryota</taxon>
        <taxon>Metazoa</taxon>
        <taxon>Spiralia</taxon>
        <taxon>Lophotrochozoa</taxon>
        <taxon>Mollusca</taxon>
        <taxon>Bivalvia</taxon>
        <taxon>Autobranchia</taxon>
        <taxon>Pteriomorphia</taxon>
        <taxon>Pectinida</taxon>
        <taxon>Pectinoidea</taxon>
        <taxon>Pectinidae</taxon>
        <taxon>Mizuhopecten</taxon>
    </lineage>
</organism>
<keyword evidence="5" id="KW-1185">Reference proteome</keyword>
<feature type="region of interest" description="Disordered" evidence="1">
    <location>
        <begin position="134"/>
        <end position="153"/>
    </location>
</feature>
<evidence type="ECO:0000256" key="3">
    <source>
        <dbReference type="SAM" id="SignalP"/>
    </source>
</evidence>
<feature type="region of interest" description="Disordered" evidence="1">
    <location>
        <begin position="96"/>
        <end position="115"/>
    </location>
</feature>
<dbReference type="OrthoDB" id="10572151at2759"/>
<keyword evidence="3" id="KW-0732">Signal</keyword>
<feature type="transmembrane region" description="Helical" evidence="2">
    <location>
        <begin position="201"/>
        <end position="225"/>
    </location>
</feature>
<evidence type="ECO:0008006" key="6">
    <source>
        <dbReference type="Google" id="ProtNLM"/>
    </source>
</evidence>
<evidence type="ECO:0000313" key="4">
    <source>
        <dbReference type="EMBL" id="OWF50248.1"/>
    </source>
</evidence>
<keyword evidence="2" id="KW-0812">Transmembrane</keyword>
<gene>
    <name evidence="4" type="ORF">KP79_PYT03517</name>
</gene>
<accession>A0A210QNG0</accession>
<comment type="caution">
    <text evidence="4">The sequence shown here is derived from an EMBL/GenBank/DDBJ whole genome shotgun (WGS) entry which is preliminary data.</text>
</comment>
<keyword evidence="2" id="KW-1133">Transmembrane helix</keyword>
<dbReference type="Proteomes" id="UP000242188">
    <property type="component" value="Unassembled WGS sequence"/>
</dbReference>
<reference evidence="4 5" key="1">
    <citation type="journal article" date="2017" name="Nat. Ecol. Evol.">
        <title>Scallop genome provides insights into evolution of bilaterian karyotype and development.</title>
        <authorList>
            <person name="Wang S."/>
            <person name="Zhang J."/>
            <person name="Jiao W."/>
            <person name="Li J."/>
            <person name="Xun X."/>
            <person name="Sun Y."/>
            <person name="Guo X."/>
            <person name="Huan P."/>
            <person name="Dong B."/>
            <person name="Zhang L."/>
            <person name="Hu X."/>
            <person name="Sun X."/>
            <person name="Wang J."/>
            <person name="Zhao C."/>
            <person name="Wang Y."/>
            <person name="Wang D."/>
            <person name="Huang X."/>
            <person name="Wang R."/>
            <person name="Lv J."/>
            <person name="Li Y."/>
            <person name="Zhang Z."/>
            <person name="Liu B."/>
            <person name="Lu W."/>
            <person name="Hui Y."/>
            <person name="Liang J."/>
            <person name="Zhou Z."/>
            <person name="Hou R."/>
            <person name="Li X."/>
            <person name="Liu Y."/>
            <person name="Li H."/>
            <person name="Ning X."/>
            <person name="Lin Y."/>
            <person name="Zhao L."/>
            <person name="Xing Q."/>
            <person name="Dou J."/>
            <person name="Li Y."/>
            <person name="Mao J."/>
            <person name="Guo H."/>
            <person name="Dou H."/>
            <person name="Li T."/>
            <person name="Mu C."/>
            <person name="Jiang W."/>
            <person name="Fu Q."/>
            <person name="Fu X."/>
            <person name="Miao Y."/>
            <person name="Liu J."/>
            <person name="Yu Q."/>
            <person name="Li R."/>
            <person name="Liao H."/>
            <person name="Li X."/>
            <person name="Kong Y."/>
            <person name="Jiang Z."/>
            <person name="Chourrout D."/>
            <person name="Li R."/>
            <person name="Bao Z."/>
        </authorList>
    </citation>
    <scope>NUCLEOTIDE SEQUENCE [LARGE SCALE GENOMIC DNA]</scope>
    <source>
        <strain evidence="4 5">PY_sf001</strain>
    </source>
</reference>
<protein>
    <recommendedName>
        <fullName evidence="6">Mid2 domain-containing protein</fullName>
    </recommendedName>
</protein>
<name>A0A210QNG0_MIZYE</name>
<feature type="compositionally biased region" description="Polar residues" evidence="1">
    <location>
        <begin position="96"/>
        <end position="111"/>
    </location>
</feature>
<sequence>MDDLYKFVIILIILTSTFLSISGCSSTEDVHIRSSAEVTGEFYSLALPQSSTKTSGQTSELFTDLTLQSTYGLFPTTTKKSPSSIVRSVSSTLSSYQGTMETQQSTTNSPNLPVGTSVRVNVTRMLTSLLLSTSSSSPLKSSSTHKSSDSSSSDFLQTTLTLVPSVSMTSASVVSTEDLSTSSLHTEVSQGEQSHSSPEKIAGIVVGAVCSVITVVVMVAAAFYFKRRQRRQSVVENIKVNYESEKFEDITDIDSDVITLTGSHYEKLQSANSSESQYTMIVRGAGNGQVTEEQVTSIEDDSSYVLPNEFCAVPGLRVKDNCMTNSYENTMFSLDIKDDFLPIQDENDYIKLSQGDFKGV</sequence>
<dbReference type="EMBL" id="NEDP02002710">
    <property type="protein sequence ID" value="OWF50248.1"/>
    <property type="molecule type" value="Genomic_DNA"/>
</dbReference>
<dbReference type="PROSITE" id="PS51257">
    <property type="entry name" value="PROKAR_LIPOPROTEIN"/>
    <property type="match status" value="1"/>
</dbReference>
<feature type="signal peptide" evidence="3">
    <location>
        <begin position="1"/>
        <end position="26"/>
    </location>
</feature>
<feature type="chain" id="PRO_5013347007" description="Mid2 domain-containing protein" evidence="3">
    <location>
        <begin position="27"/>
        <end position="360"/>
    </location>
</feature>
<dbReference type="CDD" id="cd12087">
    <property type="entry name" value="TM_EGFR-like"/>
    <property type="match status" value="1"/>
</dbReference>
<evidence type="ECO:0000256" key="1">
    <source>
        <dbReference type="SAM" id="MobiDB-lite"/>
    </source>
</evidence>
<proteinExistence type="predicted"/>
<dbReference type="AlphaFoldDB" id="A0A210QNG0"/>